<reference evidence="2" key="1">
    <citation type="journal article" date="2020" name="bioRxiv">
        <title>Chromosome-level reference genome of the European wasp spider Argiope bruennichi: a resource for studies on range expansion and evolutionary adaptation.</title>
        <authorList>
            <person name="Sheffer M.M."/>
            <person name="Hoppe A."/>
            <person name="Krehenwinkel H."/>
            <person name="Uhl G."/>
            <person name="Kuss A.W."/>
            <person name="Jensen L."/>
            <person name="Jensen C."/>
            <person name="Gillespie R.G."/>
            <person name="Hoff K.J."/>
            <person name="Prost S."/>
        </authorList>
    </citation>
    <scope>NUCLEOTIDE SEQUENCE</scope>
</reference>
<organism evidence="2 3">
    <name type="scientific">Argiope bruennichi</name>
    <name type="common">Wasp spider</name>
    <name type="synonym">Aranea bruennichi</name>
    <dbReference type="NCBI Taxonomy" id="94029"/>
    <lineage>
        <taxon>Eukaryota</taxon>
        <taxon>Metazoa</taxon>
        <taxon>Ecdysozoa</taxon>
        <taxon>Arthropoda</taxon>
        <taxon>Chelicerata</taxon>
        <taxon>Arachnida</taxon>
        <taxon>Araneae</taxon>
        <taxon>Araneomorphae</taxon>
        <taxon>Entelegynae</taxon>
        <taxon>Araneoidea</taxon>
        <taxon>Araneidae</taxon>
        <taxon>Argiope</taxon>
    </lineage>
</organism>
<keyword evidence="3" id="KW-1185">Reference proteome</keyword>
<comment type="caution">
    <text evidence="2">The sequence shown here is derived from an EMBL/GenBank/DDBJ whole genome shotgun (WGS) entry which is preliminary data.</text>
</comment>
<protein>
    <submittedName>
        <fullName evidence="2">Uncharacterized protein</fullName>
    </submittedName>
</protein>
<evidence type="ECO:0000256" key="1">
    <source>
        <dbReference type="SAM" id="MobiDB-lite"/>
    </source>
</evidence>
<accession>A0A8T0ESD2</accession>
<feature type="compositionally biased region" description="Polar residues" evidence="1">
    <location>
        <begin position="102"/>
        <end position="112"/>
    </location>
</feature>
<dbReference type="EMBL" id="JABXBU010002072">
    <property type="protein sequence ID" value="KAF8778770.1"/>
    <property type="molecule type" value="Genomic_DNA"/>
</dbReference>
<feature type="region of interest" description="Disordered" evidence="1">
    <location>
        <begin position="95"/>
        <end position="119"/>
    </location>
</feature>
<dbReference type="Proteomes" id="UP000807504">
    <property type="component" value="Unassembled WGS sequence"/>
</dbReference>
<dbReference type="AlphaFoldDB" id="A0A8T0ESD2"/>
<gene>
    <name evidence="2" type="ORF">HNY73_015463</name>
</gene>
<evidence type="ECO:0000313" key="2">
    <source>
        <dbReference type="EMBL" id="KAF8778770.1"/>
    </source>
</evidence>
<sequence>MGDIVDIYFDLNIFTKKRRDSAQDSLYSIHQTATGHRRARRLQRHELLRYRNPVSHRLSGHSGVWCPTSDRLQRNLSAAHDVSYTQASLSGIKRSPEEYENPTWQSVSTTNGRVDEDGDQYRQSIQRSTKTQRGNQCPQRMEKWMKTVISIDSRYRGVRKPNVAISVHNEWKVDEDGNQYRQSIQRSTKTQLFNQCSQ</sequence>
<evidence type="ECO:0000313" key="3">
    <source>
        <dbReference type="Proteomes" id="UP000807504"/>
    </source>
</evidence>
<name>A0A8T0ESD2_ARGBR</name>
<reference evidence="2" key="2">
    <citation type="submission" date="2020-06" db="EMBL/GenBank/DDBJ databases">
        <authorList>
            <person name="Sheffer M."/>
        </authorList>
    </citation>
    <scope>NUCLEOTIDE SEQUENCE</scope>
</reference>
<proteinExistence type="predicted"/>